<feature type="region of interest" description="Disordered" evidence="6">
    <location>
        <begin position="28"/>
        <end position="60"/>
    </location>
</feature>
<keyword evidence="9" id="KW-1185">Reference proteome</keyword>
<dbReference type="EMBL" id="FOXR01000023">
    <property type="protein sequence ID" value="SFQ28285.1"/>
    <property type="molecule type" value="Genomic_DNA"/>
</dbReference>
<dbReference type="RefSeq" id="WP_092282552.1">
    <property type="nucleotide sequence ID" value="NZ_FOXR01000023.1"/>
</dbReference>
<name>A0A1I5X8H2_9FIRM</name>
<dbReference type="Pfam" id="PF01547">
    <property type="entry name" value="SBP_bac_1"/>
    <property type="match status" value="1"/>
</dbReference>
<dbReference type="Proteomes" id="UP000198577">
    <property type="component" value="Unassembled WGS sequence"/>
</dbReference>
<dbReference type="STRING" id="937334.SAMN05444406_12320"/>
<dbReference type="InterPro" id="IPR006059">
    <property type="entry name" value="SBP"/>
</dbReference>
<evidence type="ECO:0000256" key="5">
    <source>
        <dbReference type="ARBA" id="ARBA00023288"/>
    </source>
</evidence>
<feature type="signal peptide" evidence="7">
    <location>
        <begin position="1"/>
        <end position="24"/>
    </location>
</feature>
<feature type="chain" id="PRO_5039339358" evidence="7">
    <location>
        <begin position="25"/>
        <end position="540"/>
    </location>
</feature>
<dbReference type="SUPFAM" id="SSF53850">
    <property type="entry name" value="Periplasmic binding protein-like II"/>
    <property type="match status" value="1"/>
</dbReference>
<evidence type="ECO:0000256" key="1">
    <source>
        <dbReference type="ARBA" id="ARBA00022475"/>
    </source>
</evidence>
<dbReference type="PROSITE" id="PS51257">
    <property type="entry name" value="PROKAR_LIPOPROTEIN"/>
    <property type="match status" value="1"/>
</dbReference>
<keyword evidence="3" id="KW-0472">Membrane</keyword>
<protein>
    <submittedName>
        <fullName evidence="8">ABC-type glycerol-3-phosphate transport system, substrate-binding protein</fullName>
    </submittedName>
</protein>
<gene>
    <name evidence="8" type="ORF">SAMN05444406_12320</name>
</gene>
<dbReference type="PANTHER" id="PTHR43649:SF33">
    <property type="entry name" value="POLYGALACTURONAN_RHAMNOGALACTURONAN-BINDING PROTEIN YTCQ"/>
    <property type="match status" value="1"/>
</dbReference>
<keyword evidence="4" id="KW-0564">Palmitate</keyword>
<dbReference type="PANTHER" id="PTHR43649">
    <property type="entry name" value="ARABINOSE-BINDING PROTEIN-RELATED"/>
    <property type="match status" value="1"/>
</dbReference>
<evidence type="ECO:0000256" key="6">
    <source>
        <dbReference type="SAM" id="MobiDB-lite"/>
    </source>
</evidence>
<sequence length="540" mass="61836">MQDKNFRSLLTTFLIVLLVFSLMACTNTSSKDTSQDTNQDSNPQNNEQASTEDDESANGSEEVVTLRMIIRVNPEYVVEGNPIIEELEKRTNTNLEIEAPPINNYSDRLNIVMASGDLPDIIYLGDMGTLYRNWAKDGLLLKLDEYFEKSMPNAKKVLTEEELAFTRIPELDNGLYSLPRVQTKPWDNIIYRKDWLEALGLEVPTTPKEFAEVMLAFAKNDPDGNGQDDTYGWSYNRAMGHLHRNLIGGFNIRPNSVPDENGNYELMQAQEGYMQFVDWLREMYINGAMDPEWYLTKYAEDDEKWNAGKLGAVYTNKITEHMTSPTNTQVKKTNPKAELVAGPPLRPEGKTVSDVYYPPQIWGNWGISADSEHIERAVAFLDYGYTDECNELLVIGMEGVTYTRFDPKTRFALRTPEQQEAAAKYTSTYASINFQTQDKGLLFVPGGTEEEFNTFMQAYEEIGKQTHRITYLPETIIPGIREILVKIEDSGINTRYQEYETKYICGQISREEFVNFIQNEYIPAYEEYMNAIRESGINKK</sequence>
<organism evidence="8 9">
    <name type="scientific">Caldicoprobacter faecalis</name>
    <dbReference type="NCBI Taxonomy" id="937334"/>
    <lineage>
        <taxon>Bacteria</taxon>
        <taxon>Bacillati</taxon>
        <taxon>Bacillota</taxon>
        <taxon>Clostridia</taxon>
        <taxon>Caldicoprobacterales</taxon>
        <taxon>Caldicoprobacteraceae</taxon>
        <taxon>Caldicoprobacter</taxon>
    </lineage>
</organism>
<evidence type="ECO:0000256" key="3">
    <source>
        <dbReference type="ARBA" id="ARBA00023136"/>
    </source>
</evidence>
<keyword evidence="1" id="KW-1003">Cell membrane</keyword>
<reference evidence="8 9" key="1">
    <citation type="submission" date="2016-10" db="EMBL/GenBank/DDBJ databases">
        <authorList>
            <person name="de Groot N.N."/>
        </authorList>
    </citation>
    <scope>NUCLEOTIDE SEQUENCE [LARGE SCALE GENOMIC DNA]</scope>
    <source>
        <strain evidence="8 9">DSM 20678</strain>
    </source>
</reference>
<keyword evidence="2 7" id="KW-0732">Signal</keyword>
<accession>A0A1I5X8H2</accession>
<dbReference type="Gene3D" id="3.40.190.10">
    <property type="entry name" value="Periplasmic binding protein-like II"/>
    <property type="match status" value="2"/>
</dbReference>
<dbReference type="OrthoDB" id="2021385at2"/>
<dbReference type="InterPro" id="IPR050490">
    <property type="entry name" value="Bact_solute-bd_prot1"/>
</dbReference>
<dbReference type="AlphaFoldDB" id="A0A1I5X8H2"/>
<keyword evidence="5" id="KW-0449">Lipoprotein</keyword>
<evidence type="ECO:0000256" key="2">
    <source>
        <dbReference type="ARBA" id="ARBA00022729"/>
    </source>
</evidence>
<proteinExistence type="predicted"/>
<evidence type="ECO:0000256" key="7">
    <source>
        <dbReference type="SAM" id="SignalP"/>
    </source>
</evidence>
<evidence type="ECO:0000313" key="9">
    <source>
        <dbReference type="Proteomes" id="UP000198577"/>
    </source>
</evidence>
<evidence type="ECO:0000256" key="4">
    <source>
        <dbReference type="ARBA" id="ARBA00023139"/>
    </source>
</evidence>
<feature type="compositionally biased region" description="Polar residues" evidence="6">
    <location>
        <begin position="28"/>
        <end position="49"/>
    </location>
</feature>
<evidence type="ECO:0000313" key="8">
    <source>
        <dbReference type="EMBL" id="SFQ28285.1"/>
    </source>
</evidence>